<accession>A0A3S4RST7</accession>
<evidence type="ECO:0000313" key="5">
    <source>
        <dbReference type="Proteomes" id="UP000279306"/>
    </source>
</evidence>
<dbReference type="Gene3D" id="1.10.10.60">
    <property type="entry name" value="Homeodomain-like"/>
    <property type="match status" value="1"/>
</dbReference>
<protein>
    <submittedName>
        <fullName evidence="4">Transcriptional regulator</fullName>
    </submittedName>
</protein>
<dbReference type="InterPro" id="IPR009057">
    <property type="entry name" value="Homeodomain-like_sf"/>
</dbReference>
<name>A0A3S4RST7_MYCAU</name>
<keyword evidence="1 2" id="KW-0238">DNA-binding</keyword>
<feature type="domain" description="HTH tetR-type" evidence="3">
    <location>
        <begin position="18"/>
        <end position="78"/>
    </location>
</feature>
<dbReference type="InterPro" id="IPR001647">
    <property type="entry name" value="HTH_TetR"/>
</dbReference>
<evidence type="ECO:0000313" key="4">
    <source>
        <dbReference type="EMBL" id="VEG54623.1"/>
    </source>
</evidence>
<dbReference type="Pfam" id="PF00440">
    <property type="entry name" value="TetR_N"/>
    <property type="match status" value="1"/>
</dbReference>
<dbReference type="Proteomes" id="UP000279306">
    <property type="component" value="Chromosome"/>
</dbReference>
<dbReference type="PROSITE" id="PS50977">
    <property type="entry name" value="HTH_TETR_2"/>
    <property type="match status" value="1"/>
</dbReference>
<evidence type="ECO:0000259" key="3">
    <source>
        <dbReference type="PROSITE" id="PS50977"/>
    </source>
</evidence>
<dbReference type="GO" id="GO:0003677">
    <property type="term" value="F:DNA binding"/>
    <property type="evidence" value="ECO:0007669"/>
    <property type="project" value="UniProtKB-UniRule"/>
</dbReference>
<evidence type="ECO:0000256" key="2">
    <source>
        <dbReference type="PROSITE-ProRule" id="PRU00335"/>
    </source>
</evidence>
<dbReference type="SUPFAM" id="SSF46689">
    <property type="entry name" value="Homeodomain-like"/>
    <property type="match status" value="1"/>
</dbReference>
<evidence type="ECO:0000256" key="1">
    <source>
        <dbReference type="ARBA" id="ARBA00023125"/>
    </source>
</evidence>
<proteinExistence type="predicted"/>
<dbReference type="AlphaFoldDB" id="A0A3S4RST7"/>
<dbReference type="RefSeq" id="WP_157866301.1">
    <property type="nucleotide sequence ID" value="NZ_CVQQ01000003.1"/>
</dbReference>
<sequence>MAPADRAAPPASQDARVGRTRADVSRAALKVLVDEGCEALTHAHLAEMAGYSKTTLYSHWPARLDLIMLALDALGEMPHQERSGNLRVDIIGELRVFRQAVIDLRLDHILSVMAQWASAEEMAQVRDRINGDGQRPLRVMLSEILDGAELDAAVSMLTGVVACPTLMFGTLPSDDVIDAAVGLVLSAAGSTA</sequence>
<reference evidence="4 5" key="1">
    <citation type="submission" date="2018-12" db="EMBL/GenBank/DDBJ databases">
        <authorList>
            <consortium name="Pathogen Informatics"/>
        </authorList>
    </citation>
    <scope>NUCLEOTIDE SEQUENCE [LARGE SCALE GENOMIC DNA]</scope>
    <source>
        <strain evidence="4 5">NCTC10437</strain>
    </source>
</reference>
<gene>
    <name evidence="4" type="ORF">NCTC10437_02578</name>
</gene>
<organism evidence="4 5">
    <name type="scientific">Mycolicibacterium aurum</name>
    <name type="common">Mycobacterium aurum</name>
    <dbReference type="NCBI Taxonomy" id="1791"/>
    <lineage>
        <taxon>Bacteria</taxon>
        <taxon>Bacillati</taxon>
        <taxon>Actinomycetota</taxon>
        <taxon>Actinomycetes</taxon>
        <taxon>Mycobacteriales</taxon>
        <taxon>Mycobacteriaceae</taxon>
        <taxon>Mycolicibacterium</taxon>
    </lineage>
</organism>
<dbReference type="KEGG" id="mauu:NCTC10437_02578"/>
<dbReference type="Gene3D" id="1.10.357.10">
    <property type="entry name" value="Tetracycline Repressor, domain 2"/>
    <property type="match status" value="1"/>
</dbReference>
<feature type="DNA-binding region" description="H-T-H motif" evidence="2">
    <location>
        <begin position="41"/>
        <end position="60"/>
    </location>
</feature>
<dbReference type="STRING" id="1791.GCA_001049355_01452"/>
<keyword evidence="5" id="KW-1185">Reference proteome</keyword>
<dbReference type="EMBL" id="LR134356">
    <property type="protein sequence ID" value="VEG54623.1"/>
    <property type="molecule type" value="Genomic_DNA"/>
</dbReference>